<dbReference type="GO" id="GO:0003677">
    <property type="term" value="F:DNA binding"/>
    <property type="evidence" value="ECO:0007669"/>
    <property type="project" value="InterPro"/>
</dbReference>
<dbReference type="EMBL" id="CP019606">
    <property type="protein sequence ID" value="AQP49052.1"/>
    <property type="molecule type" value="Genomic_DNA"/>
</dbReference>
<organism evidence="4 5">
    <name type="scientific">Tessaracoccus aquimaris</name>
    <dbReference type="NCBI Taxonomy" id="1332264"/>
    <lineage>
        <taxon>Bacteria</taxon>
        <taxon>Bacillati</taxon>
        <taxon>Actinomycetota</taxon>
        <taxon>Actinomycetes</taxon>
        <taxon>Propionibacteriales</taxon>
        <taxon>Propionibacteriaceae</taxon>
        <taxon>Tessaracoccus</taxon>
    </lineage>
</organism>
<evidence type="ECO:0000256" key="1">
    <source>
        <dbReference type="SAM" id="MobiDB-lite"/>
    </source>
</evidence>
<evidence type="ECO:0000259" key="3">
    <source>
        <dbReference type="Pfam" id="PF21338"/>
    </source>
</evidence>
<dbReference type="InterPro" id="IPR035447">
    <property type="entry name" value="DNA_topo_I_N_sf"/>
</dbReference>
<feature type="domain" description="DNA topoisomerase IB N-terminal" evidence="3">
    <location>
        <begin position="24"/>
        <end position="71"/>
    </location>
</feature>
<dbReference type="RefSeq" id="WP_158522725.1">
    <property type="nucleotide sequence ID" value="NZ_CP019606.1"/>
</dbReference>
<keyword evidence="5" id="KW-1185">Reference proteome</keyword>
<dbReference type="InterPro" id="IPR014711">
    <property type="entry name" value="TopoI_cat_a-hlx-sub_euk"/>
</dbReference>
<dbReference type="STRING" id="1332264.BW730_17675"/>
<dbReference type="AlphaFoldDB" id="A0A1Q2CSG5"/>
<dbReference type="Gene3D" id="3.90.15.10">
    <property type="entry name" value="Topoisomerase I, Chain A, domain 3"/>
    <property type="match status" value="1"/>
</dbReference>
<feature type="compositionally biased region" description="Basic and acidic residues" evidence="1">
    <location>
        <begin position="1"/>
        <end position="10"/>
    </location>
</feature>
<accession>A0A1Q2CSG5</accession>
<dbReference type="PROSITE" id="PS52038">
    <property type="entry name" value="TOPO_IB_2"/>
    <property type="match status" value="1"/>
</dbReference>
<dbReference type="GO" id="GO:0003917">
    <property type="term" value="F:DNA topoisomerase type I (single strand cut, ATP-independent) activity"/>
    <property type="evidence" value="ECO:0007669"/>
    <property type="project" value="InterPro"/>
</dbReference>
<dbReference type="InterPro" id="IPR049331">
    <property type="entry name" value="Top1B_N_bact"/>
</dbReference>
<dbReference type="GO" id="GO:0006265">
    <property type="term" value="P:DNA topological change"/>
    <property type="evidence" value="ECO:0007669"/>
    <property type="project" value="InterPro"/>
</dbReference>
<dbReference type="Proteomes" id="UP000188145">
    <property type="component" value="Chromosome"/>
</dbReference>
<dbReference type="SUPFAM" id="SSF56349">
    <property type="entry name" value="DNA breaking-rejoining enzymes"/>
    <property type="match status" value="1"/>
</dbReference>
<reference evidence="5" key="1">
    <citation type="submission" date="2017-02" db="EMBL/GenBank/DDBJ databases">
        <title>Tessaracoccus aquaemaris sp. nov., isolated from the intestine of a Korean rockfish, Sebastes schlegelii, in a marine aquaculture pond.</title>
        <authorList>
            <person name="Tak E.J."/>
            <person name="Bae J.-W."/>
        </authorList>
    </citation>
    <scope>NUCLEOTIDE SEQUENCE [LARGE SCALE GENOMIC DNA]</scope>
    <source>
        <strain evidence="5">NSG39</strain>
    </source>
</reference>
<name>A0A1Q2CSG5_9ACTN</name>
<gene>
    <name evidence="4" type="ORF">BW730_17675</name>
</gene>
<evidence type="ECO:0000259" key="2">
    <source>
        <dbReference type="Pfam" id="PF01028"/>
    </source>
</evidence>
<dbReference type="Pfam" id="PF01028">
    <property type="entry name" value="Topoisom_I"/>
    <property type="match status" value="1"/>
</dbReference>
<dbReference type="SUPFAM" id="SSF55869">
    <property type="entry name" value="DNA topoisomerase I domain"/>
    <property type="match status" value="1"/>
</dbReference>
<feature type="region of interest" description="Disordered" evidence="1">
    <location>
        <begin position="1"/>
        <end position="24"/>
    </location>
</feature>
<protein>
    <submittedName>
        <fullName evidence="4">Uncharacterized protein</fullName>
    </submittedName>
</protein>
<dbReference type="InterPro" id="IPR013500">
    <property type="entry name" value="TopoI_cat_euk"/>
</dbReference>
<dbReference type="InterPro" id="IPR011010">
    <property type="entry name" value="DNA_brk_join_enz"/>
</dbReference>
<proteinExistence type="predicted"/>
<dbReference type="OrthoDB" id="9778962at2"/>
<evidence type="ECO:0000313" key="5">
    <source>
        <dbReference type="Proteomes" id="UP000188145"/>
    </source>
</evidence>
<dbReference type="Gene3D" id="3.30.66.10">
    <property type="entry name" value="DNA topoisomerase I domain"/>
    <property type="match status" value="1"/>
</dbReference>
<feature type="domain" description="DNA topoisomerase I catalytic core eukaryotic-type" evidence="2">
    <location>
        <begin position="83"/>
        <end position="279"/>
    </location>
</feature>
<dbReference type="Pfam" id="PF21338">
    <property type="entry name" value="Top1B_N_bact"/>
    <property type="match status" value="1"/>
</dbReference>
<dbReference type="Gene3D" id="1.10.132.120">
    <property type="match status" value="1"/>
</dbReference>
<sequence length="325" mass="35580">MNETLHRVEPGTDPGISRITTKGGFEYRGPDGGKVSAAELARINALALPPAWTKVWICADPLGHIQAVGLDADGREQYRYHERWKEDRAEHKFDKMLHLAAALPAARGRATHDLSKPAEPSHRVLAVAFRFLDDASPRVGSIEYLERYGSRGLTTLQQRDVTVAGHHVTLHFPAKSHQHDVMHMVDVDLAEAVATLLDGDPEDRLLRYRASGDLHHLDPAEVNAYLHEITGGPYTAKDFRTLRGTIAAAESLARTGLVDGETAAHRAEVAAAKAASDALQNTPAVARSSYIDPRVFDAYRAGRLLDLGRSPDAALRDLIVAEEKH</sequence>
<evidence type="ECO:0000313" key="4">
    <source>
        <dbReference type="EMBL" id="AQP49052.1"/>
    </source>
</evidence>
<dbReference type="KEGG" id="tes:BW730_17675"/>